<reference evidence="1" key="1">
    <citation type="submission" date="2025-08" db="UniProtKB">
        <authorList>
            <consortium name="Ensembl"/>
        </authorList>
    </citation>
    <scope>IDENTIFICATION</scope>
</reference>
<keyword evidence="2" id="KW-1185">Reference proteome</keyword>
<protein>
    <submittedName>
        <fullName evidence="1">Uncharacterized protein</fullName>
    </submittedName>
</protein>
<evidence type="ECO:0000313" key="2">
    <source>
        <dbReference type="Proteomes" id="UP000694541"/>
    </source>
</evidence>
<accession>A0A8B9MW32</accession>
<dbReference type="Proteomes" id="UP000694541">
    <property type="component" value="Unplaced"/>
</dbReference>
<dbReference type="Gene3D" id="3.80.10.10">
    <property type="entry name" value="Ribonuclease Inhibitor"/>
    <property type="match status" value="1"/>
</dbReference>
<dbReference type="InterPro" id="IPR032675">
    <property type="entry name" value="LRR_dom_sf"/>
</dbReference>
<dbReference type="Ensembl" id="ENSANIT00000015615.1">
    <property type="protein sequence ID" value="ENSANIP00000015089.1"/>
    <property type="gene ID" value="ENSANIG00000010136.1"/>
</dbReference>
<dbReference type="SUPFAM" id="SSF52047">
    <property type="entry name" value="RNI-like"/>
    <property type="match status" value="1"/>
</dbReference>
<sequence length="332" mass="35644">MPGGGGGAAAARGQWFYEVDVATAWGEWLQQHWLWQHRLWNRNACVGLGRAPSPPRCPPTCGVGVERLGRARCLWGAGRGVGLGPPLLVGHGWKGLSQVTHVWGTGGGAGLGPPLLVGCKKKGWIQPPKCGAQAEGLGQAPHFCPPPAPPFGQEHWIRPESCWRPEVLRLHDIPVVALDLSSSPLTYNGLDNLVPLTWLQRLDLSRCPHLDNWLSVACCPHVTERGLATLHHLQELWCLDVAGVQAPSPGLVCILLEKMLSGCQILGMDLRDSVGTGTLNTIGRGKAPCLRLTGFWGAEGAKSSPCPGELNAWWLHAASPPSMDLDFFGSDQ</sequence>
<organism evidence="1 2">
    <name type="scientific">Accipiter nisus</name>
    <name type="common">Eurasian sparrowhawk</name>
    <dbReference type="NCBI Taxonomy" id="211598"/>
    <lineage>
        <taxon>Eukaryota</taxon>
        <taxon>Metazoa</taxon>
        <taxon>Chordata</taxon>
        <taxon>Craniata</taxon>
        <taxon>Vertebrata</taxon>
        <taxon>Euteleostomi</taxon>
        <taxon>Archelosauria</taxon>
        <taxon>Archosauria</taxon>
        <taxon>Dinosauria</taxon>
        <taxon>Saurischia</taxon>
        <taxon>Theropoda</taxon>
        <taxon>Coelurosauria</taxon>
        <taxon>Aves</taxon>
        <taxon>Neognathae</taxon>
        <taxon>Neoaves</taxon>
        <taxon>Telluraves</taxon>
        <taxon>Accipitrimorphae</taxon>
        <taxon>Accipitriformes</taxon>
        <taxon>Accipitridae</taxon>
        <taxon>Accipitrinae</taxon>
        <taxon>Accipiter</taxon>
    </lineage>
</organism>
<dbReference type="AlphaFoldDB" id="A0A8B9MW32"/>
<reference evidence="1" key="2">
    <citation type="submission" date="2025-09" db="UniProtKB">
        <authorList>
            <consortium name="Ensembl"/>
        </authorList>
    </citation>
    <scope>IDENTIFICATION</scope>
</reference>
<evidence type="ECO:0000313" key="1">
    <source>
        <dbReference type="Ensembl" id="ENSANIP00000015089.1"/>
    </source>
</evidence>
<proteinExistence type="predicted"/>
<name>A0A8B9MW32_9AVES</name>